<evidence type="ECO:0000256" key="9">
    <source>
        <dbReference type="RuleBase" id="RU004187"/>
    </source>
</evidence>
<evidence type="ECO:0000256" key="1">
    <source>
        <dbReference type="ARBA" id="ARBA00004496"/>
    </source>
</evidence>
<name>A0A6P6Y4E4_DERPT</name>
<dbReference type="RefSeq" id="XP_027200352.1">
    <property type="nucleotide sequence ID" value="XM_027344551.1"/>
</dbReference>
<accession>A0A6P6Y4E4</accession>
<dbReference type="PROSITE" id="PS00751">
    <property type="entry name" value="TCP1_2"/>
    <property type="match status" value="1"/>
</dbReference>
<dbReference type="GO" id="GO:0051082">
    <property type="term" value="F:unfolded protein binding"/>
    <property type="evidence" value="ECO:0007669"/>
    <property type="project" value="InterPro"/>
</dbReference>
<comment type="subcellular location">
    <subcellularLocation>
        <location evidence="1">Cytoplasm</location>
    </subcellularLocation>
</comment>
<dbReference type="Gene3D" id="3.30.260.10">
    <property type="entry name" value="TCP-1-like chaperonin intermediate domain"/>
    <property type="match status" value="1"/>
</dbReference>
<organism evidence="10 11">
    <name type="scientific">Dermatophagoides pteronyssinus</name>
    <name type="common">European house dust mite</name>
    <dbReference type="NCBI Taxonomy" id="6956"/>
    <lineage>
        <taxon>Eukaryota</taxon>
        <taxon>Metazoa</taxon>
        <taxon>Ecdysozoa</taxon>
        <taxon>Arthropoda</taxon>
        <taxon>Chelicerata</taxon>
        <taxon>Arachnida</taxon>
        <taxon>Acari</taxon>
        <taxon>Acariformes</taxon>
        <taxon>Sarcoptiformes</taxon>
        <taxon>Astigmata</taxon>
        <taxon>Psoroptidia</taxon>
        <taxon>Analgoidea</taxon>
        <taxon>Pyroglyphidae</taxon>
        <taxon>Dermatophagoidinae</taxon>
        <taxon>Dermatophagoides</taxon>
    </lineage>
</organism>
<keyword evidence="10" id="KW-1185">Reference proteome</keyword>
<dbReference type="PANTHER" id="PTHR11353">
    <property type="entry name" value="CHAPERONIN"/>
    <property type="match status" value="1"/>
</dbReference>
<proteinExistence type="inferred from homology"/>
<dbReference type="SUPFAM" id="SSF54849">
    <property type="entry name" value="GroEL-intermediate domain like"/>
    <property type="match status" value="1"/>
</dbReference>
<dbReference type="GO" id="GO:0005524">
    <property type="term" value="F:ATP binding"/>
    <property type="evidence" value="ECO:0007669"/>
    <property type="project" value="UniProtKB-KW"/>
</dbReference>
<dbReference type="GO" id="GO:0016887">
    <property type="term" value="F:ATP hydrolysis activity"/>
    <property type="evidence" value="ECO:0007669"/>
    <property type="project" value="InterPro"/>
</dbReference>
<evidence type="ECO:0000256" key="2">
    <source>
        <dbReference type="ARBA" id="ARBA00008020"/>
    </source>
</evidence>
<dbReference type="InterPro" id="IPR027413">
    <property type="entry name" value="GROEL-like_equatorial_sf"/>
</dbReference>
<dbReference type="Pfam" id="PF00118">
    <property type="entry name" value="Cpn60_TCP1"/>
    <property type="match status" value="1"/>
</dbReference>
<gene>
    <name evidence="11" type="primary">LOC113794429</name>
</gene>
<evidence type="ECO:0000256" key="6">
    <source>
        <dbReference type="ARBA" id="ARBA00022840"/>
    </source>
</evidence>
<comment type="similarity">
    <text evidence="2 9">Belongs to the TCP-1 chaperonin family.</text>
</comment>
<dbReference type="Gene3D" id="3.50.7.10">
    <property type="entry name" value="GroEL"/>
    <property type="match status" value="1"/>
</dbReference>
<evidence type="ECO:0000256" key="5">
    <source>
        <dbReference type="ARBA" id="ARBA00022741"/>
    </source>
</evidence>
<dbReference type="GO" id="GO:0005832">
    <property type="term" value="C:chaperonin-containing T-complex"/>
    <property type="evidence" value="ECO:0007669"/>
    <property type="project" value="InterPro"/>
</dbReference>
<dbReference type="OrthoDB" id="10259763at2759"/>
<dbReference type="InterPro" id="IPR002194">
    <property type="entry name" value="Chaperonin_TCP-1_CS"/>
</dbReference>
<dbReference type="InterPro" id="IPR027409">
    <property type="entry name" value="GroEL-like_apical_dom_sf"/>
</dbReference>
<keyword evidence="5 9" id="KW-0547">Nucleotide-binding</keyword>
<dbReference type="GO" id="GO:0140662">
    <property type="term" value="F:ATP-dependent protein folding chaperone"/>
    <property type="evidence" value="ECO:0007669"/>
    <property type="project" value="InterPro"/>
</dbReference>
<evidence type="ECO:0000256" key="3">
    <source>
        <dbReference type="ARBA" id="ARBA00018961"/>
    </source>
</evidence>
<protein>
    <recommendedName>
        <fullName evidence="3">T-complex protein 1 subunit beta</fullName>
    </recommendedName>
    <alternativeName>
        <fullName evidence="8">CCT-beta</fullName>
    </alternativeName>
</protein>
<dbReference type="Gene3D" id="1.10.560.10">
    <property type="entry name" value="GroEL-like equatorial domain"/>
    <property type="match status" value="1"/>
</dbReference>
<dbReference type="KEGG" id="dpte:113794429"/>
<dbReference type="SUPFAM" id="SSF48592">
    <property type="entry name" value="GroEL equatorial domain-like"/>
    <property type="match status" value="1"/>
</dbReference>
<evidence type="ECO:0000313" key="11">
    <source>
        <dbReference type="RefSeq" id="XP_027200352.1"/>
    </source>
</evidence>
<keyword evidence="7 9" id="KW-0143">Chaperone</keyword>
<dbReference type="InterPro" id="IPR027410">
    <property type="entry name" value="TCP-1-like_intermed_sf"/>
</dbReference>
<dbReference type="InParanoid" id="A0A6P6Y4E4"/>
<dbReference type="AlphaFoldDB" id="A0A6P6Y4E4"/>
<dbReference type="InterPro" id="IPR012716">
    <property type="entry name" value="Chap_CCT_beta"/>
</dbReference>
<dbReference type="InterPro" id="IPR002423">
    <property type="entry name" value="Cpn60/GroEL/TCP-1"/>
</dbReference>
<dbReference type="Proteomes" id="UP000515146">
    <property type="component" value="Unplaced"/>
</dbReference>
<dbReference type="InterPro" id="IPR017998">
    <property type="entry name" value="Chaperone_TCP-1"/>
</dbReference>
<dbReference type="SUPFAM" id="SSF52029">
    <property type="entry name" value="GroEL apical domain-like"/>
    <property type="match status" value="1"/>
</dbReference>
<keyword evidence="6 9" id="KW-0067">ATP-binding</keyword>
<dbReference type="NCBIfam" id="TIGR02341">
    <property type="entry name" value="chap_CCT_beta"/>
    <property type="match status" value="1"/>
</dbReference>
<evidence type="ECO:0000256" key="8">
    <source>
        <dbReference type="ARBA" id="ARBA00033237"/>
    </source>
</evidence>
<sequence>MQGTYQGIYQANSQENSGENARLQCYVGAIAIGDVMKSSFGPRGMDKILQSASDEPARKIPVITNDGATILGKILIDNPAAQILIDMSKRQDQRCGDGTTGVVILATEILRRAQQLVEQNLHPQTIVQGLRIAAAAAFKRLDEACLRFGEDDPQHAEVLLQMAMTTLNSKVLSSDRRHFAQLAVDAVAMLKNKNSLQLINVVKLAGARLCESQLVEGILIDKRLAYGAPKTITDARVLLANTALDADKIKIYGATACANDYERINELEDAEKRKMLAKIEAIAASGCNVFVNRQLVYDYPQQLLSQRKIACLQHADFDGMEALASALGAEIASTFKDSAAVQLGRCGKVEEVLIAEQRFTRFSQCQKPEACTVLLRGANEQVLAEAERSLHDALAVVSQTLQDFRLVHGGGAIEASIASAIAAEAQKLNNKTRLAVEAVADAFLAIPFIIMQNAGHDAADCVAQLKQAHGGAAVSDAGADVDSGAVASMQEKGVYESYAAKLYQLRAALEAAEQIIRVDAVIKSAPKQCSPH</sequence>
<dbReference type="PRINTS" id="PR00304">
    <property type="entry name" value="TCOMPLEXTCP1"/>
</dbReference>
<evidence type="ECO:0000313" key="10">
    <source>
        <dbReference type="Proteomes" id="UP000515146"/>
    </source>
</evidence>
<keyword evidence="4" id="KW-0963">Cytoplasm</keyword>
<dbReference type="PROSITE" id="PS00750">
    <property type="entry name" value="TCP1_1"/>
    <property type="match status" value="1"/>
</dbReference>
<evidence type="ECO:0000256" key="7">
    <source>
        <dbReference type="ARBA" id="ARBA00023186"/>
    </source>
</evidence>
<reference evidence="11" key="1">
    <citation type="submission" date="2025-08" db="UniProtKB">
        <authorList>
            <consortium name="RefSeq"/>
        </authorList>
    </citation>
    <scope>IDENTIFICATION</scope>
    <source>
        <strain evidence="11">Airmid</strain>
    </source>
</reference>
<evidence type="ECO:0000256" key="4">
    <source>
        <dbReference type="ARBA" id="ARBA00022490"/>
    </source>
</evidence>